<dbReference type="InterPro" id="IPR002213">
    <property type="entry name" value="UDP_glucos_trans"/>
</dbReference>
<dbReference type="SUPFAM" id="SSF53756">
    <property type="entry name" value="UDP-Glycosyltransferase/glycogen phosphorylase"/>
    <property type="match status" value="1"/>
</dbReference>
<dbReference type="AlphaFoldDB" id="A0A7J7DUE3"/>
<keyword evidence="2" id="KW-0328">Glycosyltransferase</keyword>
<gene>
    <name evidence="4" type="ORF">HS088_TW03G00109</name>
</gene>
<proteinExistence type="inferred from homology"/>
<evidence type="ECO:0000313" key="4">
    <source>
        <dbReference type="EMBL" id="KAF5749784.1"/>
    </source>
</evidence>
<comment type="caution">
    <text evidence="4">The sequence shown here is derived from an EMBL/GenBank/DDBJ whole genome shotgun (WGS) entry which is preliminary data.</text>
</comment>
<dbReference type="EMBL" id="JAAARO010000003">
    <property type="protein sequence ID" value="KAF5749784.1"/>
    <property type="molecule type" value="Genomic_DNA"/>
</dbReference>
<dbReference type="Proteomes" id="UP000593562">
    <property type="component" value="Unassembled WGS sequence"/>
</dbReference>
<dbReference type="Gene3D" id="3.40.50.2000">
    <property type="entry name" value="Glycogen Phosphorylase B"/>
    <property type="match status" value="2"/>
</dbReference>
<protein>
    <submittedName>
        <fullName evidence="4">Putative UDP-Glycosyltransferase superfamily protein</fullName>
    </submittedName>
</protein>
<evidence type="ECO:0000256" key="3">
    <source>
        <dbReference type="ARBA" id="ARBA00022679"/>
    </source>
</evidence>
<dbReference type="FunFam" id="3.40.50.2000:FF:000037">
    <property type="entry name" value="Glycosyltransferase"/>
    <property type="match status" value="1"/>
</dbReference>
<dbReference type="PANTHER" id="PTHR48049">
    <property type="entry name" value="GLYCOSYLTRANSFERASE"/>
    <property type="match status" value="1"/>
</dbReference>
<dbReference type="OrthoDB" id="5835829at2759"/>
<dbReference type="FunFam" id="3.40.50.2000:FF:000088">
    <property type="entry name" value="Glycosyltransferase"/>
    <property type="match status" value="1"/>
</dbReference>
<dbReference type="Pfam" id="PF00201">
    <property type="entry name" value="UDPGT"/>
    <property type="match status" value="1"/>
</dbReference>
<dbReference type="PANTHER" id="PTHR48049:SF160">
    <property type="entry name" value="UDP-GLYCOSYLTRANSFERASE 91A1"/>
    <property type="match status" value="1"/>
</dbReference>
<name>A0A7J7DUE3_TRIWF</name>
<dbReference type="InParanoid" id="A0A7J7DUE3"/>
<evidence type="ECO:0000256" key="2">
    <source>
        <dbReference type="ARBA" id="ARBA00022676"/>
    </source>
</evidence>
<keyword evidence="3 4" id="KW-0808">Transferase</keyword>
<accession>A0A7J7DUE3</accession>
<keyword evidence="5" id="KW-1185">Reference proteome</keyword>
<organism evidence="4 5">
    <name type="scientific">Tripterygium wilfordii</name>
    <name type="common">Thunder God vine</name>
    <dbReference type="NCBI Taxonomy" id="458696"/>
    <lineage>
        <taxon>Eukaryota</taxon>
        <taxon>Viridiplantae</taxon>
        <taxon>Streptophyta</taxon>
        <taxon>Embryophyta</taxon>
        <taxon>Tracheophyta</taxon>
        <taxon>Spermatophyta</taxon>
        <taxon>Magnoliopsida</taxon>
        <taxon>eudicotyledons</taxon>
        <taxon>Gunneridae</taxon>
        <taxon>Pentapetalae</taxon>
        <taxon>rosids</taxon>
        <taxon>fabids</taxon>
        <taxon>Celastrales</taxon>
        <taxon>Celastraceae</taxon>
        <taxon>Tripterygium</taxon>
    </lineage>
</organism>
<dbReference type="CDD" id="cd03784">
    <property type="entry name" value="GT1_Gtf-like"/>
    <property type="match status" value="1"/>
</dbReference>
<dbReference type="FunCoup" id="A0A7J7DUE3">
    <property type="interactions" value="1"/>
</dbReference>
<evidence type="ECO:0000256" key="1">
    <source>
        <dbReference type="ARBA" id="ARBA00009995"/>
    </source>
</evidence>
<dbReference type="InterPro" id="IPR050481">
    <property type="entry name" value="UDP-glycosyltransf_plant"/>
</dbReference>
<evidence type="ECO:0000313" key="5">
    <source>
        <dbReference type="Proteomes" id="UP000593562"/>
    </source>
</evidence>
<dbReference type="GO" id="GO:0035251">
    <property type="term" value="F:UDP-glucosyltransferase activity"/>
    <property type="evidence" value="ECO:0007669"/>
    <property type="project" value="InterPro"/>
</dbReference>
<reference evidence="4 5" key="1">
    <citation type="journal article" date="2020" name="Nat. Commun.">
        <title>Genome of Tripterygium wilfordii and identification of cytochrome P450 involved in triptolide biosynthesis.</title>
        <authorList>
            <person name="Tu L."/>
            <person name="Su P."/>
            <person name="Zhang Z."/>
            <person name="Gao L."/>
            <person name="Wang J."/>
            <person name="Hu T."/>
            <person name="Zhou J."/>
            <person name="Zhang Y."/>
            <person name="Zhao Y."/>
            <person name="Liu Y."/>
            <person name="Song Y."/>
            <person name="Tong Y."/>
            <person name="Lu Y."/>
            <person name="Yang J."/>
            <person name="Xu C."/>
            <person name="Jia M."/>
            <person name="Peters R.J."/>
            <person name="Huang L."/>
            <person name="Gao W."/>
        </authorList>
    </citation>
    <scope>NUCLEOTIDE SEQUENCE [LARGE SCALE GENOMIC DNA]</scope>
    <source>
        <strain evidence="5">cv. XIE 37</strain>
        <tissue evidence="4">Leaf</tissue>
    </source>
</reference>
<comment type="similarity">
    <text evidence="1">Belongs to the UDP-glycosyltransferase family.</text>
</comment>
<sequence>MAAENGKLHLAMFPWLAFGHMLPFLEFSKLVAEKGHKVSFISTPRNIDRLPKLPPHLSPLIDFVALPLPHLKNLPETAEATVDLPPDGVGYLKNAYDLLQKPLTDFLITHKPDWIIYDYVPYWLPAIAKKVDIPTVYFSPFLAATICCVCPALGDDDYRKTPEDYTVLPKWVPFPSTAASPRFMAIKLTDAIVGDESRSRLSEYYRFRGSIRGADIISIRTHIEFEPEWLKLAEDLHKKPVIPVGFIAPLDDDSVDETETWGWIKEWLDKQERGSIVYVAFGTEAKLSQDELTEIALGLELSGLPFFWVLRTHRGSFDPDPLHLPDGFLERTKAQGVVCTSWVPQLKILGHDSIGGYLTHSGWSSVIEALKFGKALVLLSFFADQGRNAKVLEEKKIGYPIPRNNDDGSFTRNSVAESLSLVMLEEEGKVYKEKAKEMSNLFGDKEKQSLCMDNFLDHLKANKRHH</sequence>